<evidence type="ECO:0000313" key="2">
    <source>
        <dbReference type="Proteomes" id="UP001595926"/>
    </source>
</evidence>
<sequence length="62" mass="7604">MKRIIFFIIWLLFFFKLTYAIPLELLRCNIEKAQKQDALKVHIVDTKRKLDAHELFNYYKSK</sequence>
<dbReference type="Proteomes" id="UP001595926">
    <property type="component" value="Unassembled WGS sequence"/>
</dbReference>
<name>A0ABV9TA70_9GAMM</name>
<proteinExistence type="predicted"/>
<comment type="caution">
    <text evidence="1">The sequence shown here is derived from an EMBL/GenBank/DDBJ whole genome shotgun (WGS) entry which is preliminary data.</text>
</comment>
<protein>
    <submittedName>
        <fullName evidence="1">Uncharacterized protein</fullName>
    </submittedName>
</protein>
<reference evidence="2" key="1">
    <citation type="journal article" date="2019" name="Int. J. Syst. Evol. Microbiol.">
        <title>The Global Catalogue of Microorganisms (GCM) 10K type strain sequencing project: providing services to taxonomists for standard genome sequencing and annotation.</title>
        <authorList>
            <consortium name="The Broad Institute Genomics Platform"/>
            <consortium name="The Broad Institute Genome Sequencing Center for Infectious Disease"/>
            <person name="Wu L."/>
            <person name="Ma J."/>
        </authorList>
    </citation>
    <scope>NUCLEOTIDE SEQUENCE [LARGE SCALE GENOMIC DNA]</scope>
    <source>
        <strain evidence="2">CGMCC 1.13718</strain>
    </source>
</reference>
<dbReference type="EMBL" id="JBHSJH010000001">
    <property type="protein sequence ID" value="MFC4892025.1"/>
    <property type="molecule type" value="Genomic_DNA"/>
</dbReference>
<keyword evidence="2" id="KW-1185">Reference proteome</keyword>
<accession>A0ABV9TA70</accession>
<gene>
    <name evidence="1" type="ORF">ACFPDQ_03050</name>
</gene>
<dbReference type="RefSeq" id="WP_119330260.1">
    <property type="nucleotide sequence ID" value="NZ_JBHSJH010000001.1"/>
</dbReference>
<evidence type="ECO:0000313" key="1">
    <source>
        <dbReference type="EMBL" id="MFC4892025.1"/>
    </source>
</evidence>
<organism evidence="1 2">
    <name type="scientific">Pseudofrancisella aestuarii</name>
    <dbReference type="NCBI Taxonomy" id="2670347"/>
    <lineage>
        <taxon>Bacteria</taxon>
        <taxon>Pseudomonadati</taxon>
        <taxon>Pseudomonadota</taxon>
        <taxon>Gammaproteobacteria</taxon>
        <taxon>Thiotrichales</taxon>
        <taxon>Francisellaceae</taxon>
        <taxon>Pseudofrancisella</taxon>
    </lineage>
</organism>